<dbReference type="SMART" id="SM00363">
    <property type="entry name" value="S4"/>
    <property type="match status" value="1"/>
</dbReference>
<dbReference type="InterPro" id="IPR036986">
    <property type="entry name" value="S4_RNA-bd_sf"/>
</dbReference>
<dbReference type="SUPFAM" id="SSF55174">
    <property type="entry name" value="Alpha-L RNA-binding motif"/>
    <property type="match status" value="1"/>
</dbReference>
<comment type="similarity">
    <text evidence="1 5">Belongs to the pseudouridine synthase RsuA family.</text>
</comment>
<evidence type="ECO:0000256" key="3">
    <source>
        <dbReference type="ARBA" id="ARBA00023235"/>
    </source>
</evidence>
<dbReference type="PROSITE" id="PS01149">
    <property type="entry name" value="PSI_RSU"/>
    <property type="match status" value="1"/>
</dbReference>
<sequence>MRLDKLLEVTGFGSRNQVKKLIKGRSVLIDGQPARAGCQNVDSGLQVIMVNSSQVRAFSHRYYLLHKPAGVVSACFDRQHQTVIDLIRKEDRVANLYPIGRLDRDTTGLVLLTDNGPLGFRMLHPKHHVNKTYLVTVNGYLAADAVPFFENGVTFLDGTRCKSASLRIIKADQMESQAEVTLSEGKYHQIKKMFLSYGLKVTQLKRIGFAEIALGDLAEGAYRQLTAKEKELIKTYLA</sequence>
<dbReference type="InterPro" id="IPR018496">
    <property type="entry name" value="PsdUridine_synth_RsuA/RluB_CS"/>
</dbReference>
<evidence type="ECO:0000256" key="2">
    <source>
        <dbReference type="ARBA" id="ARBA00022884"/>
    </source>
</evidence>
<dbReference type="Proteomes" id="UP000254461">
    <property type="component" value="Unassembled WGS sequence"/>
</dbReference>
<keyword evidence="2 4" id="KW-0694">RNA-binding</keyword>
<dbReference type="PANTHER" id="PTHR47683">
    <property type="entry name" value="PSEUDOURIDINE SYNTHASE FAMILY PROTEIN-RELATED"/>
    <property type="match status" value="1"/>
</dbReference>
<keyword evidence="7" id="KW-0456">Lyase</keyword>
<dbReference type="InterPro" id="IPR020103">
    <property type="entry name" value="PsdUridine_synth_cat_dom_sf"/>
</dbReference>
<dbReference type="EC" id="5.4.99.-" evidence="5"/>
<dbReference type="RefSeq" id="WP_115250745.1">
    <property type="nucleotide sequence ID" value="NZ_UHFF01000002.1"/>
</dbReference>
<dbReference type="Pfam" id="PF00849">
    <property type="entry name" value="PseudoU_synth_2"/>
    <property type="match status" value="1"/>
</dbReference>
<reference evidence="7 8" key="1">
    <citation type="submission" date="2018-06" db="EMBL/GenBank/DDBJ databases">
        <authorList>
            <consortium name="Pathogen Informatics"/>
            <person name="Doyle S."/>
        </authorList>
    </citation>
    <scope>NUCLEOTIDE SEQUENCE [LARGE SCALE GENOMIC DNA]</scope>
    <source>
        <strain evidence="7 8">NCTC12092</strain>
    </source>
</reference>
<dbReference type="InterPro" id="IPR050343">
    <property type="entry name" value="RsuA_PseudoU_synthase"/>
</dbReference>
<dbReference type="InterPro" id="IPR042092">
    <property type="entry name" value="PsdUridine_s_RsuA/RluB/E/F_cat"/>
</dbReference>
<dbReference type="InterPro" id="IPR006145">
    <property type="entry name" value="PsdUridine_synth_RsuA/RluA"/>
</dbReference>
<dbReference type="CDD" id="cd02553">
    <property type="entry name" value="PseudoU_synth_RsuA"/>
    <property type="match status" value="1"/>
</dbReference>
<evidence type="ECO:0000256" key="1">
    <source>
        <dbReference type="ARBA" id="ARBA00008348"/>
    </source>
</evidence>
<evidence type="ECO:0000256" key="4">
    <source>
        <dbReference type="PROSITE-ProRule" id="PRU00182"/>
    </source>
</evidence>
<evidence type="ECO:0000256" key="5">
    <source>
        <dbReference type="RuleBase" id="RU003887"/>
    </source>
</evidence>
<dbReference type="Gene3D" id="3.10.290.10">
    <property type="entry name" value="RNA-binding S4 domain"/>
    <property type="match status" value="1"/>
</dbReference>
<evidence type="ECO:0000313" key="8">
    <source>
        <dbReference type="Proteomes" id="UP000254461"/>
    </source>
</evidence>
<proteinExistence type="inferred from homology"/>
<dbReference type="Pfam" id="PF01479">
    <property type="entry name" value="S4"/>
    <property type="match status" value="1"/>
</dbReference>
<dbReference type="PROSITE" id="PS50889">
    <property type="entry name" value="S4"/>
    <property type="match status" value="1"/>
</dbReference>
<evidence type="ECO:0000313" key="7">
    <source>
        <dbReference type="EMBL" id="SUN45673.1"/>
    </source>
</evidence>
<protein>
    <recommendedName>
        <fullName evidence="5">Pseudouridine synthase</fullName>
        <ecNumber evidence="5">5.4.99.-</ecNumber>
    </recommendedName>
</protein>
<name>A0A380JNE2_9STRE</name>
<dbReference type="SUPFAM" id="SSF55120">
    <property type="entry name" value="Pseudouridine synthase"/>
    <property type="match status" value="1"/>
</dbReference>
<dbReference type="GO" id="GO:0005829">
    <property type="term" value="C:cytosol"/>
    <property type="evidence" value="ECO:0007669"/>
    <property type="project" value="UniProtKB-ARBA"/>
</dbReference>
<keyword evidence="3 5" id="KW-0413">Isomerase</keyword>
<dbReference type="Gene3D" id="3.30.70.1560">
    <property type="entry name" value="Alpha-L RNA-binding motif"/>
    <property type="match status" value="1"/>
</dbReference>
<dbReference type="GO" id="GO:0120159">
    <property type="term" value="F:rRNA pseudouridine synthase activity"/>
    <property type="evidence" value="ECO:0007669"/>
    <property type="project" value="UniProtKB-ARBA"/>
</dbReference>
<dbReference type="InterPro" id="IPR002942">
    <property type="entry name" value="S4_RNA-bd"/>
</dbReference>
<dbReference type="GO" id="GO:0003723">
    <property type="term" value="F:RNA binding"/>
    <property type="evidence" value="ECO:0007669"/>
    <property type="project" value="UniProtKB-KW"/>
</dbReference>
<dbReference type="CDD" id="cd00165">
    <property type="entry name" value="S4"/>
    <property type="match status" value="1"/>
</dbReference>
<feature type="domain" description="RNA-binding S4" evidence="6">
    <location>
        <begin position="1"/>
        <end position="60"/>
    </location>
</feature>
<dbReference type="Gene3D" id="3.30.70.580">
    <property type="entry name" value="Pseudouridine synthase I, catalytic domain, N-terminal subdomain"/>
    <property type="match status" value="1"/>
</dbReference>
<dbReference type="GO" id="GO:0016829">
    <property type="term" value="F:lyase activity"/>
    <property type="evidence" value="ECO:0007669"/>
    <property type="project" value="UniProtKB-KW"/>
</dbReference>
<accession>A0A380JNE2</accession>
<dbReference type="FunFam" id="3.30.70.1560:FF:000001">
    <property type="entry name" value="Pseudouridine synthase"/>
    <property type="match status" value="1"/>
</dbReference>
<dbReference type="GO" id="GO:0000455">
    <property type="term" value="P:enzyme-directed rRNA pseudouridine synthesis"/>
    <property type="evidence" value="ECO:0007669"/>
    <property type="project" value="UniProtKB-ARBA"/>
</dbReference>
<evidence type="ECO:0000259" key="6">
    <source>
        <dbReference type="SMART" id="SM00363"/>
    </source>
</evidence>
<dbReference type="InterPro" id="IPR000748">
    <property type="entry name" value="PsdUridine_synth_RsuA/RluB/E/F"/>
</dbReference>
<gene>
    <name evidence="7" type="primary">rsuA</name>
    <name evidence="7" type="ORF">NCTC12092_00606</name>
</gene>
<dbReference type="InterPro" id="IPR020094">
    <property type="entry name" value="TruA/RsuA/RluB/E/F_N"/>
</dbReference>
<dbReference type="PANTHER" id="PTHR47683:SF4">
    <property type="entry name" value="PSEUDOURIDINE SYNTHASE"/>
    <property type="match status" value="1"/>
</dbReference>
<dbReference type="AlphaFoldDB" id="A0A380JNE2"/>
<dbReference type="EMBL" id="UHFF01000002">
    <property type="protein sequence ID" value="SUN45673.1"/>
    <property type="molecule type" value="Genomic_DNA"/>
</dbReference>
<organism evidence="7 8">
    <name type="scientific">Streptococcus equi subsp. equi</name>
    <dbReference type="NCBI Taxonomy" id="148942"/>
    <lineage>
        <taxon>Bacteria</taxon>
        <taxon>Bacillati</taxon>
        <taxon>Bacillota</taxon>
        <taxon>Bacilli</taxon>
        <taxon>Lactobacillales</taxon>
        <taxon>Streptococcaceae</taxon>
        <taxon>Streptococcus</taxon>
    </lineage>
</organism>
<dbReference type="NCBIfam" id="TIGR00093">
    <property type="entry name" value="pseudouridine synthase"/>
    <property type="match status" value="1"/>
</dbReference>